<keyword evidence="3" id="KW-1185">Reference proteome</keyword>
<dbReference type="OrthoDB" id="21449at2759"/>
<feature type="compositionally biased region" description="Basic residues" evidence="1">
    <location>
        <begin position="57"/>
        <end position="68"/>
    </location>
</feature>
<feature type="compositionally biased region" description="Basic and acidic residues" evidence="1">
    <location>
        <begin position="41"/>
        <end position="56"/>
    </location>
</feature>
<reference evidence="2" key="1">
    <citation type="journal article" date="2023" name="Plant J.">
        <title>The genome of the king protea, Protea cynaroides.</title>
        <authorList>
            <person name="Chang J."/>
            <person name="Duong T.A."/>
            <person name="Schoeman C."/>
            <person name="Ma X."/>
            <person name="Roodt D."/>
            <person name="Barker N."/>
            <person name="Li Z."/>
            <person name="Van de Peer Y."/>
            <person name="Mizrachi E."/>
        </authorList>
    </citation>
    <scope>NUCLEOTIDE SEQUENCE</scope>
    <source>
        <tissue evidence="2">Young leaves</tissue>
    </source>
</reference>
<proteinExistence type="predicted"/>
<comment type="caution">
    <text evidence="2">The sequence shown here is derived from an EMBL/GenBank/DDBJ whole genome shotgun (WGS) entry which is preliminary data.</text>
</comment>
<dbReference type="PANTHER" id="PTHR22881:SF27">
    <property type="entry name" value="BROMODOMAIN CONTAINING 7_9"/>
    <property type="match status" value="1"/>
</dbReference>
<organism evidence="2 3">
    <name type="scientific">Protea cynaroides</name>
    <dbReference type="NCBI Taxonomy" id="273540"/>
    <lineage>
        <taxon>Eukaryota</taxon>
        <taxon>Viridiplantae</taxon>
        <taxon>Streptophyta</taxon>
        <taxon>Embryophyta</taxon>
        <taxon>Tracheophyta</taxon>
        <taxon>Spermatophyta</taxon>
        <taxon>Magnoliopsida</taxon>
        <taxon>Proteales</taxon>
        <taxon>Proteaceae</taxon>
        <taxon>Protea</taxon>
    </lineage>
</organism>
<sequence>MPLVKDLVPTALPKREKIRNLPREETSQARSIQELAQKNFENLRADSEDNETEPKVARRGRPPTKHLKIQPGRHPFERAGSEFSSDATLSTTGDNVIWPNSYNYDQGKGSLSDWPGISDAPGRTFLGSHYSEAYTSWLAERKSEKNDEFPSSGLKGMSLKYGKKQFVLDESRCNTCKQFHPSAVGCKPSVFTAF</sequence>
<evidence type="ECO:0000313" key="3">
    <source>
        <dbReference type="Proteomes" id="UP001141806"/>
    </source>
</evidence>
<name>A0A9Q0QP92_9MAGN</name>
<evidence type="ECO:0000313" key="2">
    <source>
        <dbReference type="EMBL" id="KAJ4966940.1"/>
    </source>
</evidence>
<feature type="region of interest" description="Disordered" evidence="1">
    <location>
        <begin position="1"/>
        <end position="88"/>
    </location>
</feature>
<protein>
    <submittedName>
        <fullName evidence="2">Uncharacterized protein</fullName>
    </submittedName>
</protein>
<feature type="compositionally biased region" description="Polar residues" evidence="1">
    <location>
        <begin position="28"/>
        <end position="40"/>
    </location>
</feature>
<gene>
    <name evidence="2" type="ORF">NE237_018789</name>
</gene>
<dbReference type="Proteomes" id="UP001141806">
    <property type="component" value="Unassembled WGS sequence"/>
</dbReference>
<evidence type="ECO:0000256" key="1">
    <source>
        <dbReference type="SAM" id="MobiDB-lite"/>
    </source>
</evidence>
<dbReference type="EMBL" id="JAMYWD010000007">
    <property type="protein sequence ID" value="KAJ4966940.1"/>
    <property type="molecule type" value="Genomic_DNA"/>
</dbReference>
<dbReference type="InterPro" id="IPR051831">
    <property type="entry name" value="Bromodomain_contain_prot"/>
</dbReference>
<accession>A0A9Q0QP92</accession>
<dbReference type="AlphaFoldDB" id="A0A9Q0QP92"/>
<feature type="compositionally biased region" description="Basic and acidic residues" evidence="1">
    <location>
        <begin position="13"/>
        <end position="27"/>
    </location>
</feature>
<dbReference type="PANTHER" id="PTHR22881">
    <property type="entry name" value="BROMODOMAIN CONTAINING PROTEIN"/>
    <property type="match status" value="1"/>
</dbReference>